<keyword evidence="3" id="KW-1185">Reference proteome</keyword>
<dbReference type="VEuPathDB" id="VectorBase:AMEM000493"/>
<dbReference type="AlphaFoldDB" id="A0A182UMN3"/>
<sequence>MGRKKKSQQIWPAVTDAERTALLMVGPVPPPPPVSSLASLPLATAADEADTTSAIVPTFPLPTSSPLTVAPVPLPFSEMPPSTVVVLLLPAGIVAVVTTVGGGGGGAGCGWLPPPSWPQRLAAISFGEVAGVRMPRLSYLMLTGDTPADVMVVGDTGNPTAGGDAPLTTGSALGLLPTVTVVPVVTALPVPVPFAASTSARGTLWVVTCVIVSVDGLVVHVALVLVVVAFVPI</sequence>
<proteinExistence type="predicted"/>
<accession>A0A182UMN3</accession>
<evidence type="ECO:0000313" key="2">
    <source>
        <dbReference type="EnsemblMetazoa" id="AMEM000493-PA"/>
    </source>
</evidence>
<feature type="transmembrane region" description="Helical" evidence="1">
    <location>
        <begin position="204"/>
        <end position="231"/>
    </location>
</feature>
<keyword evidence="1" id="KW-0472">Membrane</keyword>
<organism evidence="2 3">
    <name type="scientific">Anopheles merus</name>
    <name type="common">Mosquito</name>
    <dbReference type="NCBI Taxonomy" id="30066"/>
    <lineage>
        <taxon>Eukaryota</taxon>
        <taxon>Metazoa</taxon>
        <taxon>Ecdysozoa</taxon>
        <taxon>Arthropoda</taxon>
        <taxon>Hexapoda</taxon>
        <taxon>Insecta</taxon>
        <taxon>Pterygota</taxon>
        <taxon>Neoptera</taxon>
        <taxon>Endopterygota</taxon>
        <taxon>Diptera</taxon>
        <taxon>Nematocera</taxon>
        <taxon>Culicoidea</taxon>
        <taxon>Culicidae</taxon>
        <taxon>Anophelinae</taxon>
        <taxon>Anopheles</taxon>
    </lineage>
</organism>
<keyword evidence="1" id="KW-1133">Transmembrane helix</keyword>
<evidence type="ECO:0000256" key="1">
    <source>
        <dbReference type="SAM" id="Phobius"/>
    </source>
</evidence>
<dbReference type="EnsemblMetazoa" id="AMEM000493-RA">
    <property type="protein sequence ID" value="AMEM000493-PA"/>
    <property type="gene ID" value="AMEM000493"/>
</dbReference>
<name>A0A182UMN3_ANOME</name>
<evidence type="ECO:0000313" key="3">
    <source>
        <dbReference type="Proteomes" id="UP000075903"/>
    </source>
</evidence>
<protein>
    <submittedName>
        <fullName evidence="2">Uncharacterized protein</fullName>
    </submittedName>
</protein>
<feature type="transmembrane region" description="Helical" evidence="1">
    <location>
        <begin position="172"/>
        <end position="192"/>
    </location>
</feature>
<dbReference type="Proteomes" id="UP000075903">
    <property type="component" value="Unassembled WGS sequence"/>
</dbReference>
<keyword evidence="1" id="KW-0812">Transmembrane</keyword>
<reference evidence="2" key="1">
    <citation type="submission" date="2020-05" db="UniProtKB">
        <authorList>
            <consortium name="EnsemblMetazoa"/>
        </authorList>
    </citation>
    <scope>IDENTIFICATION</scope>
    <source>
        <strain evidence="2">MAF</strain>
    </source>
</reference>
<feature type="transmembrane region" description="Helical" evidence="1">
    <location>
        <begin position="84"/>
        <end position="107"/>
    </location>
</feature>